<proteinExistence type="predicted"/>
<dbReference type="InterPro" id="IPR003347">
    <property type="entry name" value="JmjC_dom"/>
</dbReference>
<dbReference type="Gene3D" id="2.60.120.650">
    <property type="entry name" value="Cupin"/>
    <property type="match status" value="1"/>
</dbReference>
<accession>A0A679JVD3</accession>
<protein>
    <recommendedName>
        <fullName evidence="1">JmjC domain-containing protein</fullName>
    </recommendedName>
</protein>
<dbReference type="AlphaFoldDB" id="A0A679JVD3"/>
<dbReference type="PROSITE" id="PS51184">
    <property type="entry name" value="JMJC"/>
    <property type="match status" value="1"/>
</dbReference>
<evidence type="ECO:0000313" key="2">
    <source>
        <dbReference type="EMBL" id="CAA2110148.1"/>
    </source>
</evidence>
<dbReference type="SUPFAM" id="SSF51197">
    <property type="entry name" value="Clavaminate synthase-like"/>
    <property type="match status" value="1"/>
</dbReference>
<organism evidence="2">
    <name type="scientific">Variovorax paradoxus</name>
    <dbReference type="NCBI Taxonomy" id="34073"/>
    <lineage>
        <taxon>Bacteria</taxon>
        <taxon>Pseudomonadati</taxon>
        <taxon>Pseudomonadota</taxon>
        <taxon>Betaproteobacteria</taxon>
        <taxon>Burkholderiales</taxon>
        <taxon>Comamonadaceae</taxon>
        <taxon>Variovorax</taxon>
    </lineage>
</organism>
<feature type="domain" description="JmjC" evidence="1">
    <location>
        <begin position="110"/>
        <end position="277"/>
    </location>
</feature>
<reference evidence="2" key="1">
    <citation type="submission" date="2019-12" db="EMBL/GenBank/DDBJ databases">
        <authorList>
            <person name="Cremers G."/>
        </authorList>
    </citation>
    <scope>NUCLEOTIDE SEQUENCE</scope>
    <source>
        <strain evidence="2">Vvax</strain>
    </source>
</reference>
<gene>
    <name evidence="2" type="ORF">VVAX_06415</name>
</gene>
<name>A0A679JVD3_VARPD</name>
<evidence type="ECO:0000259" key="1">
    <source>
        <dbReference type="PROSITE" id="PS51184"/>
    </source>
</evidence>
<dbReference type="EMBL" id="LR743508">
    <property type="protein sequence ID" value="CAA2110148.1"/>
    <property type="molecule type" value="Genomic_DNA"/>
</dbReference>
<sequence length="325" mass="36823">MLTQLRSAHPDPFAVAPARLPIQASRPGYRVWPLEPDFSMNRINRLKHDFHEHPLLQLSALAELAKYLSPLKQCRFVRPGITQASNFEHDPKDPLGKSIDEVFERIHEPKSWVALYNIETHPVYAALLQKIIDTVRPNIEREQPGVFLVTGFIFLSAPPSVTPFHIDRENNFWLQLHGRKTMSVWNRDDRTVVSAPAVEDFIVGRTLEGVRLKDEYRARGHHFDTAPGDGIYFPSTSPHMTRSEPDWVTADNGVSVSLGVAFYTSVTRRHAQVYQANRFLRRALKISPAAPGTSALRDTLKAPLGHLLGATRYKLFRKPEPPGAY</sequence>